<evidence type="ECO:0008006" key="5">
    <source>
        <dbReference type="Google" id="ProtNLM"/>
    </source>
</evidence>
<keyword evidence="2" id="KW-0812">Transmembrane</keyword>
<dbReference type="AlphaFoldDB" id="A0A3R8QVW9"/>
<evidence type="ECO:0000313" key="3">
    <source>
        <dbReference type="EMBL" id="RRR18967.1"/>
    </source>
</evidence>
<comment type="caution">
    <text evidence="3">The sequence shown here is derived from an EMBL/GenBank/DDBJ whole genome shotgun (WGS) entry which is preliminary data.</text>
</comment>
<evidence type="ECO:0000256" key="1">
    <source>
        <dbReference type="SAM" id="MobiDB-lite"/>
    </source>
</evidence>
<gene>
    <name evidence="3" type="ORF">DS079_07510</name>
</gene>
<keyword evidence="4" id="KW-1185">Reference proteome</keyword>
<feature type="compositionally biased region" description="Basic and acidic residues" evidence="1">
    <location>
        <begin position="73"/>
        <end position="87"/>
    </location>
</feature>
<sequence>MAPPARRRFDSTWLPFGMIIGFVVGIGMGLRVIDSLWISAVVGVLAGAVLGVLLGLRGGGDALTRDEDAEDDEYRRLHGDPRPGERR</sequence>
<reference evidence="3 4" key="1">
    <citation type="submission" date="2018-07" db="EMBL/GenBank/DDBJ databases">
        <title>Brachybacteriurn paraconglorneratum KCTC 9916.</title>
        <authorList>
            <person name="Li Y."/>
        </authorList>
    </citation>
    <scope>NUCLEOTIDE SEQUENCE [LARGE SCALE GENOMIC DNA]</scope>
    <source>
        <strain evidence="3 4">KCTC 9916</strain>
    </source>
</reference>
<dbReference type="RefSeq" id="WP_126986261.1">
    <property type="nucleotide sequence ID" value="NZ_ML133854.1"/>
</dbReference>
<protein>
    <recommendedName>
        <fullName evidence="5">Glycine zipper family protein</fullName>
    </recommendedName>
</protein>
<keyword evidence="2" id="KW-0472">Membrane</keyword>
<feature type="region of interest" description="Disordered" evidence="1">
    <location>
        <begin position="59"/>
        <end position="87"/>
    </location>
</feature>
<evidence type="ECO:0000256" key="2">
    <source>
        <dbReference type="SAM" id="Phobius"/>
    </source>
</evidence>
<feature type="transmembrane region" description="Helical" evidence="2">
    <location>
        <begin position="12"/>
        <end position="30"/>
    </location>
</feature>
<keyword evidence="2" id="KW-1133">Transmembrane helix</keyword>
<accession>A0A3R8QVW9</accession>
<proteinExistence type="predicted"/>
<dbReference type="Proteomes" id="UP000274327">
    <property type="component" value="Unassembled WGS sequence"/>
</dbReference>
<organism evidence="3 4">
    <name type="scientific">Brachybacterium paraconglomeratum</name>
    <dbReference type="NCBI Taxonomy" id="173362"/>
    <lineage>
        <taxon>Bacteria</taxon>
        <taxon>Bacillati</taxon>
        <taxon>Actinomycetota</taxon>
        <taxon>Actinomycetes</taxon>
        <taxon>Micrococcales</taxon>
        <taxon>Dermabacteraceae</taxon>
        <taxon>Brachybacterium</taxon>
    </lineage>
</organism>
<evidence type="ECO:0000313" key="4">
    <source>
        <dbReference type="Proteomes" id="UP000274327"/>
    </source>
</evidence>
<dbReference type="EMBL" id="QOCI01000005">
    <property type="protein sequence ID" value="RRR18967.1"/>
    <property type="molecule type" value="Genomic_DNA"/>
</dbReference>
<dbReference type="GeneID" id="78120869"/>
<feature type="transmembrane region" description="Helical" evidence="2">
    <location>
        <begin position="36"/>
        <end position="56"/>
    </location>
</feature>
<name>A0A3R8QVW9_9MICO</name>